<dbReference type="EMBL" id="VRLW01000006">
    <property type="protein sequence ID" value="KAA1257033.1"/>
    <property type="molecule type" value="Genomic_DNA"/>
</dbReference>
<name>A0A5B1CCB2_9BACT</name>
<dbReference type="CDD" id="cd00085">
    <property type="entry name" value="HNHc"/>
    <property type="match status" value="1"/>
</dbReference>
<dbReference type="GO" id="GO:0008270">
    <property type="term" value="F:zinc ion binding"/>
    <property type="evidence" value="ECO:0007669"/>
    <property type="project" value="InterPro"/>
</dbReference>
<evidence type="ECO:0000313" key="2">
    <source>
        <dbReference type="EMBL" id="KAA1257033.1"/>
    </source>
</evidence>
<organism evidence="2 3">
    <name type="scientific">Rubripirellula obstinata</name>
    <dbReference type="NCBI Taxonomy" id="406547"/>
    <lineage>
        <taxon>Bacteria</taxon>
        <taxon>Pseudomonadati</taxon>
        <taxon>Planctomycetota</taxon>
        <taxon>Planctomycetia</taxon>
        <taxon>Pirellulales</taxon>
        <taxon>Pirellulaceae</taxon>
        <taxon>Rubripirellula</taxon>
    </lineage>
</organism>
<dbReference type="GO" id="GO:0004519">
    <property type="term" value="F:endonuclease activity"/>
    <property type="evidence" value="ECO:0007669"/>
    <property type="project" value="UniProtKB-KW"/>
</dbReference>
<dbReference type="Gene3D" id="1.10.30.50">
    <property type="match status" value="1"/>
</dbReference>
<feature type="domain" description="HNH nuclease" evidence="1">
    <location>
        <begin position="8"/>
        <end position="63"/>
    </location>
</feature>
<evidence type="ECO:0000313" key="3">
    <source>
        <dbReference type="Proteomes" id="UP000322699"/>
    </source>
</evidence>
<dbReference type="RefSeq" id="WP_068267792.1">
    <property type="nucleotide sequence ID" value="NZ_LWSK01000268.1"/>
</dbReference>
<dbReference type="InterPro" id="IPR052892">
    <property type="entry name" value="NA-targeting_endonuclease"/>
</dbReference>
<sequence>MTSYISVGLRSLVFERSGGRCEYCKIKDSDTFFGCQIDHIIAEKHGGETVESNLAFTCACCNRFKGTDIGSIAEFTGELVRFFNPRVDDWADHFHVDDFQILPFTPIGEVTCRILRFNSPERISEREAIGKSGFHG</sequence>
<dbReference type="AlphaFoldDB" id="A0A5B1CCB2"/>
<keyword evidence="3" id="KW-1185">Reference proteome</keyword>
<dbReference type="Proteomes" id="UP000322699">
    <property type="component" value="Unassembled WGS sequence"/>
</dbReference>
<dbReference type="GO" id="GO:0003676">
    <property type="term" value="F:nucleic acid binding"/>
    <property type="evidence" value="ECO:0007669"/>
    <property type="project" value="InterPro"/>
</dbReference>
<dbReference type="OrthoDB" id="9802901at2"/>
<protein>
    <submittedName>
        <fullName evidence="2">HNH endonuclease</fullName>
    </submittedName>
</protein>
<dbReference type="SMART" id="SM00507">
    <property type="entry name" value="HNHc"/>
    <property type="match status" value="1"/>
</dbReference>
<dbReference type="InterPro" id="IPR002711">
    <property type="entry name" value="HNH"/>
</dbReference>
<proteinExistence type="predicted"/>
<dbReference type="Pfam" id="PF01844">
    <property type="entry name" value="HNH"/>
    <property type="match status" value="1"/>
</dbReference>
<dbReference type="PANTHER" id="PTHR33877">
    <property type="entry name" value="SLL1193 PROTEIN"/>
    <property type="match status" value="1"/>
</dbReference>
<accession>A0A5B1CCB2</accession>
<evidence type="ECO:0000259" key="1">
    <source>
        <dbReference type="SMART" id="SM00507"/>
    </source>
</evidence>
<comment type="caution">
    <text evidence="2">The sequence shown here is derived from an EMBL/GenBank/DDBJ whole genome shotgun (WGS) entry which is preliminary data.</text>
</comment>
<keyword evidence="2" id="KW-0378">Hydrolase</keyword>
<dbReference type="InterPro" id="IPR003615">
    <property type="entry name" value="HNH_nuc"/>
</dbReference>
<gene>
    <name evidence="2" type="ORF">LF1_56710</name>
</gene>
<dbReference type="PANTHER" id="PTHR33877:SF1">
    <property type="entry name" value="TYPE IV METHYL-DIRECTED RESTRICTION ENZYME ECOKMCRA"/>
    <property type="match status" value="1"/>
</dbReference>
<keyword evidence="2" id="KW-0540">Nuclease</keyword>
<reference evidence="2 3" key="1">
    <citation type="submission" date="2019-08" db="EMBL/GenBank/DDBJ databases">
        <title>Deep-cultivation of Planctomycetes and their phenomic and genomic characterization uncovers novel biology.</title>
        <authorList>
            <person name="Wiegand S."/>
            <person name="Jogler M."/>
            <person name="Boedeker C."/>
            <person name="Pinto D."/>
            <person name="Vollmers J."/>
            <person name="Rivas-Marin E."/>
            <person name="Kohn T."/>
            <person name="Peeters S.H."/>
            <person name="Heuer A."/>
            <person name="Rast P."/>
            <person name="Oberbeckmann S."/>
            <person name="Bunk B."/>
            <person name="Jeske O."/>
            <person name="Meyerdierks A."/>
            <person name="Storesund J.E."/>
            <person name="Kallscheuer N."/>
            <person name="Luecker S."/>
            <person name="Lage O.M."/>
            <person name="Pohl T."/>
            <person name="Merkel B.J."/>
            <person name="Hornburger P."/>
            <person name="Mueller R.-W."/>
            <person name="Bruemmer F."/>
            <person name="Labrenz M."/>
            <person name="Spormann A.M."/>
            <person name="Op Den Camp H."/>
            <person name="Overmann J."/>
            <person name="Amann R."/>
            <person name="Jetten M.S.M."/>
            <person name="Mascher T."/>
            <person name="Medema M.H."/>
            <person name="Devos D.P."/>
            <person name="Kaster A.-K."/>
            <person name="Ovreas L."/>
            <person name="Rohde M."/>
            <person name="Galperin M.Y."/>
            <person name="Jogler C."/>
        </authorList>
    </citation>
    <scope>NUCLEOTIDE SEQUENCE [LARGE SCALE GENOMIC DNA]</scope>
    <source>
        <strain evidence="2 3">LF1</strain>
    </source>
</reference>
<keyword evidence="2" id="KW-0255">Endonuclease</keyword>